<evidence type="ECO:0000259" key="3">
    <source>
        <dbReference type="Pfam" id="PF07992"/>
    </source>
</evidence>
<dbReference type="GO" id="GO:0016491">
    <property type="term" value="F:oxidoreductase activity"/>
    <property type="evidence" value="ECO:0007669"/>
    <property type="project" value="UniProtKB-KW"/>
</dbReference>
<keyword evidence="5" id="KW-1185">Reference proteome</keyword>
<name>A0ABS4G5S3_9CLOT</name>
<dbReference type="SUPFAM" id="SSF51905">
    <property type="entry name" value="FAD/NAD(P)-binding domain"/>
    <property type="match status" value="1"/>
</dbReference>
<gene>
    <name evidence="4" type="ORF">J2Z34_002402</name>
</gene>
<dbReference type="EC" id="1.6.4.-" evidence="4"/>
<dbReference type="InterPro" id="IPR036188">
    <property type="entry name" value="FAD/NAD-bd_sf"/>
</dbReference>
<dbReference type="PRINTS" id="PR00469">
    <property type="entry name" value="PNDRDTASEII"/>
</dbReference>
<dbReference type="Gene3D" id="3.50.50.60">
    <property type="entry name" value="FAD/NAD(P)-binding domain"/>
    <property type="match status" value="2"/>
</dbReference>
<evidence type="ECO:0000256" key="2">
    <source>
        <dbReference type="ARBA" id="ARBA00023002"/>
    </source>
</evidence>
<dbReference type="PANTHER" id="PTHR48105">
    <property type="entry name" value="THIOREDOXIN REDUCTASE 1-RELATED-RELATED"/>
    <property type="match status" value="1"/>
</dbReference>
<dbReference type="EMBL" id="JAGGKC010000021">
    <property type="protein sequence ID" value="MBP1919906.1"/>
    <property type="molecule type" value="Genomic_DNA"/>
</dbReference>
<dbReference type="Pfam" id="PF07992">
    <property type="entry name" value="Pyr_redox_2"/>
    <property type="match status" value="1"/>
</dbReference>
<reference evidence="4 5" key="1">
    <citation type="submission" date="2021-03" db="EMBL/GenBank/DDBJ databases">
        <title>Genomic Encyclopedia of Type Strains, Phase IV (KMG-IV): sequencing the most valuable type-strain genomes for metagenomic binning, comparative biology and taxonomic classification.</title>
        <authorList>
            <person name="Goeker M."/>
        </authorList>
    </citation>
    <scope>NUCLEOTIDE SEQUENCE [LARGE SCALE GENOMIC DNA]</scope>
    <source>
        <strain evidence="4 5">DSM 6139</strain>
    </source>
</reference>
<evidence type="ECO:0000256" key="1">
    <source>
        <dbReference type="ARBA" id="ARBA00022630"/>
    </source>
</evidence>
<dbReference type="RefSeq" id="WP_209460092.1">
    <property type="nucleotide sequence ID" value="NZ_JAGGKC010000021.1"/>
</dbReference>
<evidence type="ECO:0000313" key="5">
    <source>
        <dbReference type="Proteomes" id="UP001519271"/>
    </source>
</evidence>
<protein>
    <submittedName>
        <fullName evidence="4">Alkyl hydroperoxide reductase subunit F</fullName>
        <ecNumber evidence="4">1.6.4.-</ecNumber>
    </submittedName>
</protein>
<accession>A0ABS4G5S3</accession>
<sequence length="329" mass="34558">MSFKLNLDFGSTLAQASQNTLNPEIVYDILVVGGGPAGLNAALYASRKGLTTGILTKRKGGQILDTSDVDNYLGIKSISGEGLVHEFLSHVDQNNIPVLSDVEVLGITTEAGVHSLSLDSGEIYRAKSLIVATGSKPRTLGVPGESEYSGKGVSYCAICDGPFFKGREVFVAGGGNSAAEAAIDLAKVASKVTIVHRSQFRSDKVLTDQLYSNPKISVMLGTTITEVLGDGTFKGLKARDNSTGEEKTIPGDGLFVEIGHDPYTGPFGKILHLNSHGEIIVSQKNETNVPGIFAAGDVTEVPYKQIVIAASDGAKAALSASEYLNRLKA</sequence>
<evidence type="ECO:0000313" key="4">
    <source>
        <dbReference type="EMBL" id="MBP1919906.1"/>
    </source>
</evidence>
<organism evidence="4 5">
    <name type="scientific">Youngiibacter multivorans</name>
    <dbReference type="NCBI Taxonomy" id="937251"/>
    <lineage>
        <taxon>Bacteria</taxon>
        <taxon>Bacillati</taxon>
        <taxon>Bacillota</taxon>
        <taxon>Clostridia</taxon>
        <taxon>Eubacteriales</taxon>
        <taxon>Clostridiaceae</taxon>
        <taxon>Youngiibacter</taxon>
    </lineage>
</organism>
<dbReference type="PRINTS" id="PR00368">
    <property type="entry name" value="FADPNR"/>
</dbReference>
<keyword evidence="1" id="KW-0285">Flavoprotein</keyword>
<dbReference type="InterPro" id="IPR050097">
    <property type="entry name" value="Ferredoxin-NADP_redctase_2"/>
</dbReference>
<keyword evidence="2 4" id="KW-0560">Oxidoreductase</keyword>
<dbReference type="InterPro" id="IPR023753">
    <property type="entry name" value="FAD/NAD-binding_dom"/>
</dbReference>
<proteinExistence type="predicted"/>
<comment type="caution">
    <text evidence="4">The sequence shown here is derived from an EMBL/GenBank/DDBJ whole genome shotgun (WGS) entry which is preliminary data.</text>
</comment>
<feature type="domain" description="FAD/NAD(P)-binding" evidence="3">
    <location>
        <begin position="27"/>
        <end position="313"/>
    </location>
</feature>
<dbReference type="Proteomes" id="UP001519271">
    <property type="component" value="Unassembled WGS sequence"/>
</dbReference>